<feature type="region of interest" description="Disordered" evidence="1">
    <location>
        <begin position="33"/>
        <end position="53"/>
    </location>
</feature>
<sequence length="53" mass="6270">KKLVSAYQNLRIQKKINDNKWFEESEDDILLRSKLNRPTLPSTSSTSRNNDYN</sequence>
<dbReference type="EMBL" id="CAJVPS010002977">
    <property type="protein sequence ID" value="CAG8580076.1"/>
    <property type="molecule type" value="Genomic_DNA"/>
</dbReference>
<keyword evidence="3" id="KW-1185">Reference proteome</keyword>
<reference evidence="2" key="1">
    <citation type="submission" date="2021-06" db="EMBL/GenBank/DDBJ databases">
        <authorList>
            <person name="Kallberg Y."/>
            <person name="Tangrot J."/>
            <person name="Rosling A."/>
        </authorList>
    </citation>
    <scope>NUCLEOTIDE SEQUENCE</scope>
    <source>
        <strain evidence="2">FL130A</strain>
    </source>
</reference>
<accession>A0A9N9G650</accession>
<protein>
    <submittedName>
        <fullName evidence="2">4616_t:CDS:1</fullName>
    </submittedName>
</protein>
<name>A0A9N9G650_9GLOM</name>
<feature type="compositionally biased region" description="Low complexity" evidence="1">
    <location>
        <begin position="36"/>
        <end position="53"/>
    </location>
</feature>
<organism evidence="2 3">
    <name type="scientific">Ambispora leptoticha</name>
    <dbReference type="NCBI Taxonomy" id="144679"/>
    <lineage>
        <taxon>Eukaryota</taxon>
        <taxon>Fungi</taxon>
        <taxon>Fungi incertae sedis</taxon>
        <taxon>Mucoromycota</taxon>
        <taxon>Glomeromycotina</taxon>
        <taxon>Glomeromycetes</taxon>
        <taxon>Archaeosporales</taxon>
        <taxon>Ambisporaceae</taxon>
        <taxon>Ambispora</taxon>
    </lineage>
</organism>
<gene>
    <name evidence="2" type="ORF">ALEPTO_LOCUS7215</name>
</gene>
<dbReference type="AlphaFoldDB" id="A0A9N9G650"/>
<dbReference type="Proteomes" id="UP000789508">
    <property type="component" value="Unassembled WGS sequence"/>
</dbReference>
<proteinExistence type="predicted"/>
<comment type="caution">
    <text evidence="2">The sequence shown here is derived from an EMBL/GenBank/DDBJ whole genome shotgun (WGS) entry which is preliminary data.</text>
</comment>
<evidence type="ECO:0000256" key="1">
    <source>
        <dbReference type="SAM" id="MobiDB-lite"/>
    </source>
</evidence>
<evidence type="ECO:0000313" key="2">
    <source>
        <dbReference type="EMBL" id="CAG8580076.1"/>
    </source>
</evidence>
<evidence type="ECO:0000313" key="3">
    <source>
        <dbReference type="Proteomes" id="UP000789508"/>
    </source>
</evidence>
<feature type="non-terminal residue" evidence="2">
    <location>
        <position position="53"/>
    </location>
</feature>